<protein>
    <recommendedName>
        <fullName evidence="10">Apple domain-containing protein</fullName>
    </recommendedName>
</protein>
<keyword evidence="3" id="KW-0106">Calcium</keyword>
<dbReference type="AlphaFoldDB" id="A0A9X0CXR9"/>
<reference evidence="8" key="1">
    <citation type="submission" date="2023-01" db="EMBL/GenBank/DDBJ databases">
        <title>Genome assembly of the deep-sea coral Lophelia pertusa.</title>
        <authorList>
            <person name="Herrera S."/>
            <person name="Cordes E."/>
        </authorList>
    </citation>
    <scope>NUCLEOTIDE SEQUENCE</scope>
    <source>
        <strain evidence="8">USNM1676648</strain>
        <tissue evidence="8">Polyp</tissue>
    </source>
</reference>
<organism evidence="8 9">
    <name type="scientific">Desmophyllum pertusum</name>
    <dbReference type="NCBI Taxonomy" id="174260"/>
    <lineage>
        <taxon>Eukaryota</taxon>
        <taxon>Metazoa</taxon>
        <taxon>Cnidaria</taxon>
        <taxon>Anthozoa</taxon>
        <taxon>Hexacorallia</taxon>
        <taxon>Scleractinia</taxon>
        <taxon>Caryophylliina</taxon>
        <taxon>Caryophylliidae</taxon>
        <taxon>Desmophyllum</taxon>
    </lineage>
</organism>
<dbReference type="EMBL" id="MU826368">
    <property type="protein sequence ID" value="KAJ7378253.1"/>
    <property type="molecule type" value="Genomic_DNA"/>
</dbReference>
<dbReference type="GO" id="GO:0070492">
    <property type="term" value="F:oligosaccharide binding"/>
    <property type="evidence" value="ECO:0007669"/>
    <property type="project" value="TreeGrafter"/>
</dbReference>
<dbReference type="PROSITE" id="PS51046">
    <property type="entry name" value="GON"/>
    <property type="match status" value="1"/>
</dbReference>
<dbReference type="SUPFAM" id="SSF56496">
    <property type="entry name" value="Fibrinogen C-terminal domain-like"/>
    <property type="match status" value="1"/>
</dbReference>
<dbReference type="Pfam" id="PF00147">
    <property type="entry name" value="Fibrinogen_C"/>
    <property type="match status" value="1"/>
</dbReference>
<keyword evidence="2" id="KW-0430">Lectin</keyword>
<evidence type="ECO:0000256" key="3">
    <source>
        <dbReference type="ARBA" id="ARBA00022837"/>
    </source>
</evidence>
<keyword evidence="4" id="KW-1015">Disulfide bond</keyword>
<dbReference type="SUPFAM" id="SSF57414">
    <property type="entry name" value="Hairpin loop containing domain-like"/>
    <property type="match status" value="1"/>
</dbReference>
<dbReference type="OrthoDB" id="5945734at2759"/>
<dbReference type="PANTHER" id="PTHR16146:SF46">
    <property type="entry name" value="INTELECTIN-1A-RELATED"/>
    <property type="match status" value="1"/>
</dbReference>
<dbReference type="PANTHER" id="PTHR16146">
    <property type="entry name" value="INTELECTIN"/>
    <property type="match status" value="1"/>
</dbReference>
<evidence type="ECO:0000259" key="6">
    <source>
        <dbReference type="PROSITE" id="PS50948"/>
    </source>
</evidence>
<dbReference type="InterPro" id="IPR012314">
    <property type="entry name" value="Pept_M12B_GON-ADAMTSs"/>
</dbReference>
<evidence type="ECO:0000259" key="7">
    <source>
        <dbReference type="PROSITE" id="PS51046"/>
    </source>
</evidence>
<feature type="domain" description="Apple" evidence="6">
    <location>
        <begin position="20"/>
        <end position="102"/>
    </location>
</feature>
<feature type="domain" description="GON" evidence="7">
    <location>
        <begin position="98"/>
        <end position="193"/>
    </location>
</feature>
<accession>A0A9X0CXR9</accession>
<dbReference type="InterPro" id="IPR003609">
    <property type="entry name" value="Pan_app"/>
</dbReference>
<dbReference type="Proteomes" id="UP001163046">
    <property type="component" value="Unassembled WGS sequence"/>
</dbReference>
<dbReference type="InterPro" id="IPR036056">
    <property type="entry name" value="Fibrinogen-like_C"/>
</dbReference>
<dbReference type="GO" id="GO:0005615">
    <property type="term" value="C:extracellular space"/>
    <property type="evidence" value="ECO:0007669"/>
    <property type="project" value="TreeGrafter"/>
</dbReference>
<dbReference type="NCBIfam" id="NF040941">
    <property type="entry name" value="GGGWT_bact"/>
    <property type="match status" value="1"/>
</dbReference>
<dbReference type="GO" id="GO:0004222">
    <property type="term" value="F:metalloendopeptidase activity"/>
    <property type="evidence" value="ECO:0007669"/>
    <property type="project" value="InterPro"/>
</dbReference>
<sequence length="193" mass="22633">MTRFLWLLASFVLTNATQQCRQAYSSREKYLKGHVMSSGSAAHIGDCLVKCSNEPRCKSINFRFKGLFCELNDADRYSHPWDYGPGSRWHAYSDYPYQHHSCADIKDANKESKSGHYWILMKEKMMKVYCDMENYGGGWTLVVSISSSDRNHLKKEEHNCFQHIKRLLCAVRRRGQHTESKDERRRHPLVCFQ</sequence>
<dbReference type="Pfam" id="PF00024">
    <property type="entry name" value="PAN_1"/>
    <property type="match status" value="1"/>
</dbReference>
<evidence type="ECO:0000313" key="8">
    <source>
        <dbReference type="EMBL" id="KAJ7378253.1"/>
    </source>
</evidence>
<gene>
    <name evidence="8" type="ORF">OS493_024202</name>
</gene>
<dbReference type="PROSITE" id="PS50948">
    <property type="entry name" value="PAN"/>
    <property type="match status" value="1"/>
</dbReference>
<feature type="signal peptide" evidence="5">
    <location>
        <begin position="1"/>
        <end position="16"/>
    </location>
</feature>
<evidence type="ECO:0008006" key="10">
    <source>
        <dbReference type="Google" id="ProtNLM"/>
    </source>
</evidence>
<comment type="caution">
    <text evidence="8">The sequence shown here is derived from an EMBL/GenBank/DDBJ whole genome shotgun (WGS) entry which is preliminary data.</text>
</comment>
<evidence type="ECO:0000256" key="1">
    <source>
        <dbReference type="ARBA" id="ARBA00022723"/>
    </source>
</evidence>
<evidence type="ECO:0000313" key="9">
    <source>
        <dbReference type="Proteomes" id="UP001163046"/>
    </source>
</evidence>
<name>A0A9X0CXR9_9CNID</name>
<feature type="chain" id="PRO_5040754518" description="Apple domain-containing protein" evidence="5">
    <location>
        <begin position="17"/>
        <end position="193"/>
    </location>
</feature>
<evidence type="ECO:0000256" key="4">
    <source>
        <dbReference type="ARBA" id="ARBA00023157"/>
    </source>
</evidence>
<dbReference type="Gene3D" id="3.50.4.10">
    <property type="entry name" value="Hepatocyte Growth Factor"/>
    <property type="match status" value="1"/>
</dbReference>
<evidence type="ECO:0000256" key="5">
    <source>
        <dbReference type="SAM" id="SignalP"/>
    </source>
</evidence>
<dbReference type="InterPro" id="IPR002181">
    <property type="entry name" value="Fibrinogen_a/b/g_C_dom"/>
</dbReference>
<keyword evidence="5" id="KW-0732">Signal</keyword>
<keyword evidence="9" id="KW-1185">Reference proteome</keyword>
<evidence type="ECO:0000256" key="2">
    <source>
        <dbReference type="ARBA" id="ARBA00022734"/>
    </source>
</evidence>
<dbReference type="InterPro" id="IPR014716">
    <property type="entry name" value="Fibrinogen_a/b/g_C_1"/>
</dbReference>
<proteinExistence type="predicted"/>
<keyword evidence="1" id="KW-0479">Metal-binding</keyword>
<dbReference type="Gene3D" id="3.90.215.10">
    <property type="entry name" value="Gamma Fibrinogen, chain A, domain 1"/>
    <property type="match status" value="1"/>
</dbReference>
<dbReference type="GO" id="GO:0008270">
    <property type="term" value="F:zinc ion binding"/>
    <property type="evidence" value="ECO:0007669"/>
    <property type="project" value="InterPro"/>
</dbReference>